<feature type="region of interest" description="Disordered" evidence="1">
    <location>
        <begin position="367"/>
        <end position="386"/>
    </location>
</feature>
<name>A0A2Z7CJW2_9LAMI</name>
<reference evidence="2 3" key="1">
    <citation type="journal article" date="2015" name="Proc. Natl. Acad. Sci. U.S.A.">
        <title>The resurrection genome of Boea hygrometrica: A blueprint for survival of dehydration.</title>
        <authorList>
            <person name="Xiao L."/>
            <person name="Yang G."/>
            <person name="Zhang L."/>
            <person name="Yang X."/>
            <person name="Zhao S."/>
            <person name="Ji Z."/>
            <person name="Zhou Q."/>
            <person name="Hu M."/>
            <person name="Wang Y."/>
            <person name="Chen M."/>
            <person name="Xu Y."/>
            <person name="Jin H."/>
            <person name="Xiao X."/>
            <person name="Hu G."/>
            <person name="Bao F."/>
            <person name="Hu Y."/>
            <person name="Wan P."/>
            <person name="Li L."/>
            <person name="Deng X."/>
            <person name="Kuang T."/>
            <person name="Xiang C."/>
            <person name="Zhu J.K."/>
            <person name="Oliver M.J."/>
            <person name="He Y."/>
        </authorList>
    </citation>
    <scope>NUCLEOTIDE SEQUENCE [LARGE SCALE GENOMIC DNA]</scope>
    <source>
        <strain evidence="3">cv. XS01</strain>
    </source>
</reference>
<proteinExistence type="predicted"/>
<gene>
    <name evidence="2" type="ORF">F511_08680</name>
</gene>
<evidence type="ECO:0000256" key="1">
    <source>
        <dbReference type="SAM" id="MobiDB-lite"/>
    </source>
</evidence>
<evidence type="ECO:0008006" key="4">
    <source>
        <dbReference type="Google" id="ProtNLM"/>
    </source>
</evidence>
<feature type="compositionally biased region" description="Low complexity" evidence="1">
    <location>
        <begin position="299"/>
        <end position="309"/>
    </location>
</feature>
<dbReference type="Pfam" id="PF14223">
    <property type="entry name" value="Retrotran_gag_2"/>
    <property type="match status" value="1"/>
</dbReference>
<feature type="region of interest" description="Disordered" evidence="1">
    <location>
        <begin position="125"/>
        <end position="153"/>
    </location>
</feature>
<dbReference type="PANTHER" id="PTHR35317:SF23">
    <property type="entry name" value="OS04G0629600 PROTEIN"/>
    <property type="match status" value="1"/>
</dbReference>
<feature type="compositionally biased region" description="Basic and acidic residues" evidence="1">
    <location>
        <begin position="246"/>
        <end position="263"/>
    </location>
</feature>
<evidence type="ECO:0000313" key="2">
    <source>
        <dbReference type="EMBL" id="KZV46237.1"/>
    </source>
</evidence>
<dbReference type="Proteomes" id="UP000250235">
    <property type="component" value="Unassembled WGS sequence"/>
</dbReference>
<organism evidence="2 3">
    <name type="scientific">Dorcoceras hygrometricum</name>
    <dbReference type="NCBI Taxonomy" id="472368"/>
    <lineage>
        <taxon>Eukaryota</taxon>
        <taxon>Viridiplantae</taxon>
        <taxon>Streptophyta</taxon>
        <taxon>Embryophyta</taxon>
        <taxon>Tracheophyta</taxon>
        <taxon>Spermatophyta</taxon>
        <taxon>Magnoliopsida</taxon>
        <taxon>eudicotyledons</taxon>
        <taxon>Gunneridae</taxon>
        <taxon>Pentapetalae</taxon>
        <taxon>asterids</taxon>
        <taxon>lamiids</taxon>
        <taxon>Lamiales</taxon>
        <taxon>Gesneriaceae</taxon>
        <taxon>Didymocarpoideae</taxon>
        <taxon>Trichosporeae</taxon>
        <taxon>Loxocarpinae</taxon>
        <taxon>Dorcoceras</taxon>
    </lineage>
</organism>
<dbReference type="AlphaFoldDB" id="A0A2Z7CJW2"/>
<accession>A0A2Z7CJW2</accession>
<feature type="compositionally biased region" description="Low complexity" evidence="1">
    <location>
        <begin position="367"/>
        <end position="376"/>
    </location>
</feature>
<feature type="compositionally biased region" description="Basic and acidic residues" evidence="1">
    <location>
        <begin position="211"/>
        <end position="239"/>
    </location>
</feature>
<keyword evidence="3" id="KW-1185">Reference proteome</keyword>
<protein>
    <recommendedName>
        <fullName evidence="4">CCHC-type domain-containing protein</fullName>
    </recommendedName>
</protein>
<dbReference type="EMBL" id="KQ995687">
    <property type="protein sequence ID" value="KZV46237.1"/>
    <property type="molecule type" value="Genomic_DNA"/>
</dbReference>
<sequence>MFSKVKNCTTAKDIWDKLIQICEGSDETKENKLTVAQQKYESIKMKDGETMTEFDERFSAIVIELNSLGKEYSNRELALKVMRALPKEWDVKTMAMREYKDLNKMELHDLFANLKAYEFELETRSEAPSTSQPTKALAATTVEQCSPSTSKSAEQLSDDVMSLFAKKFGKFMRKSFHPSSPYNNFNKSDKATSDLICYNWDRPGHFAAECNRPKRDNRTRRDDKRADDRYKKEERYKRDEEDDEREVDRSKDKSKEKIKERSKDRRMKTNNNKIFSRRNDRKVLMAEESTKSWADSDSETSSTSSSSSDSEQEEVHCFMADQTDDDEIFDFANSEFTREDLVQALNDMVHEYKTLSHTFEEIKAENASLKNSSAKSSSDELEDTDSLKTELSRLKIENDLLRNEASELKAEVDKLTEEMSSWNKANRSLHKLYEIQKPLNDKTGVGFNYDSSLGKTSTQSQPVHDKLNKRIFVSAGMIHDCLESMRYNDQDTSQPDRKGKGKVGIGYPYFSHELRENVCKTTNLVQSTG</sequence>
<evidence type="ECO:0000313" key="3">
    <source>
        <dbReference type="Proteomes" id="UP000250235"/>
    </source>
</evidence>
<feature type="compositionally biased region" description="Basic and acidic residues" evidence="1">
    <location>
        <begin position="277"/>
        <end position="290"/>
    </location>
</feature>
<dbReference type="PANTHER" id="PTHR35317">
    <property type="entry name" value="OS04G0629600 PROTEIN"/>
    <property type="match status" value="1"/>
</dbReference>
<feature type="region of interest" description="Disordered" evidence="1">
    <location>
        <begin position="208"/>
        <end position="314"/>
    </location>
</feature>
<feature type="compositionally biased region" description="Polar residues" evidence="1">
    <location>
        <begin position="141"/>
        <end position="153"/>
    </location>
</feature>